<proteinExistence type="predicted"/>
<keyword evidence="2" id="KW-1185">Reference proteome</keyword>
<reference evidence="1" key="2">
    <citation type="submission" date="2022-01" db="EMBL/GenBank/DDBJ databases">
        <authorList>
            <person name="Yamashiro T."/>
            <person name="Shiraishi A."/>
            <person name="Satake H."/>
            <person name="Nakayama K."/>
        </authorList>
    </citation>
    <scope>NUCLEOTIDE SEQUENCE</scope>
</reference>
<protein>
    <submittedName>
        <fullName evidence="1">Chaperone protein ClpB1</fullName>
    </submittedName>
</protein>
<dbReference type="InterPro" id="IPR036628">
    <property type="entry name" value="Clp_N_dom_sf"/>
</dbReference>
<evidence type="ECO:0000313" key="2">
    <source>
        <dbReference type="Proteomes" id="UP001151760"/>
    </source>
</evidence>
<dbReference type="Gene3D" id="1.10.1780.10">
    <property type="entry name" value="Clp, N-terminal domain"/>
    <property type="match status" value="1"/>
</dbReference>
<reference evidence="1" key="1">
    <citation type="journal article" date="2022" name="Int. J. Mol. Sci.">
        <title>Draft Genome of Tanacetum Coccineum: Genomic Comparison of Closely Related Tanacetum-Family Plants.</title>
        <authorList>
            <person name="Yamashiro T."/>
            <person name="Shiraishi A."/>
            <person name="Nakayama K."/>
            <person name="Satake H."/>
        </authorList>
    </citation>
    <scope>NUCLEOTIDE SEQUENCE</scope>
</reference>
<comment type="caution">
    <text evidence="1">The sequence shown here is derived from an EMBL/GenBank/DDBJ whole genome shotgun (WGS) entry which is preliminary data.</text>
</comment>
<evidence type="ECO:0000313" key="1">
    <source>
        <dbReference type="EMBL" id="GJS82109.1"/>
    </source>
</evidence>
<sequence length="137" mass="15268">MANNFIYHVHFSDSGLVATVVISLENRQFAAFIDDGEETVPMKKVATNYGPLPLFAMEVLTRRELMRMMLTDRVQVAIFFKLLPRLSRTNEALAASQELAMEAGHAQTTPFHVVATLIFQGSLLSDLGVDFCFPTKS</sequence>
<dbReference type="EMBL" id="BQNB010010799">
    <property type="protein sequence ID" value="GJS82109.1"/>
    <property type="molecule type" value="Genomic_DNA"/>
</dbReference>
<name>A0ABQ4YW93_9ASTR</name>
<gene>
    <name evidence="1" type="ORF">Tco_0748650</name>
</gene>
<organism evidence="1 2">
    <name type="scientific">Tanacetum coccineum</name>
    <dbReference type="NCBI Taxonomy" id="301880"/>
    <lineage>
        <taxon>Eukaryota</taxon>
        <taxon>Viridiplantae</taxon>
        <taxon>Streptophyta</taxon>
        <taxon>Embryophyta</taxon>
        <taxon>Tracheophyta</taxon>
        <taxon>Spermatophyta</taxon>
        <taxon>Magnoliopsida</taxon>
        <taxon>eudicotyledons</taxon>
        <taxon>Gunneridae</taxon>
        <taxon>Pentapetalae</taxon>
        <taxon>asterids</taxon>
        <taxon>campanulids</taxon>
        <taxon>Asterales</taxon>
        <taxon>Asteraceae</taxon>
        <taxon>Asteroideae</taxon>
        <taxon>Anthemideae</taxon>
        <taxon>Anthemidinae</taxon>
        <taxon>Tanacetum</taxon>
    </lineage>
</organism>
<accession>A0ABQ4YW93</accession>
<dbReference type="Proteomes" id="UP001151760">
    <property type="component" value="Unassembled WGS sequence"/>
</dbReference>